<evidence type="ECO:0000256" key="2">
    <source>
        <dbReference type="ARBA" id="ARBA00022527"/>
    </source>
</evidence>
<evidence type="ECO:0000256" key="7">
    <source>
        <dbReference type="ARBA" id="ARBA00047899"/>
    </source>
</evidence>
<dbReference type="InterPro" id="IPR000719">
    <property type="entry name" value="Prot_kinase_dom"/>
</dbReference>
<dbReference type="PROSITE" id="PS50011">
    <property type="entry name" value="PROTEIN_KINASE_DOM"/>
    <property type="match status" value="1"/>
</dbReference>
<name>A0A3B1C9A7_9ZZZZ</name>
<dbReference type="InterPro" id="IPR011009">
    <property type="entry name" value="Kinase-like_dom_sf"/>
</dbReference>
<sequence>MAKLENELPSGTLVDEYTITRTLGGGGFSIVYLATDQQAKQVVIKEYMPSRIASRDDSHTVVANKESYADRFAHGQRLFFQEAGALGNLKHPNIVNVINFFRANGTVYMVMEYQEGYNLQNYILRHKGKLSETFILTVFLPLLDGLRTIHKNGLLHLDVKPGNIHLRQGASPLLLDFGAVHEMMHTRQFQPNQVVTPGFSPIEQLDPGGYVGPWTDIYAIGATMRTCMAGAPPPTSTRRRERDTMKTALNAFKKNYSPSLLEAVDWAMEVDPILRPQNVEQLIEVLNISARKLQNASGAG</sequence>
<dbReference type="PROSITE" id="PS00107">
    <property type="entry name" value="PROTEIN_KINASE_ATP"/>
    <property type="match status" value="1"/>
</dbReference>
<evidence type="ECO:0000256" key="8">
    <source>
        <dbReference type="ARBA" id="ARBA00048679"/>
    </source>
</evidence>
<dbReference type="InterPro" id="IPR017441">
    <property type="entry name" value="Protein_kinase_ATP_BS"/>
</dbReference>
<dbReference type="PANTHER" id="PTHR24361">
    <property type="entry name" value="MITOGEN-ACTIVATED KINASE KINASE KINASE"/>
    <property type="match status" value="1"/>
</dbReference>
<evidence type="ECO:0000256" key="1">
    <source>
        <dbReference type="ARBA" id="ARBA00012513"/>
    </source>
</evidence>
<dbReference type="Pfam" id="PF00069">
    <property type="entry name" value="Pkinase"/>
    <property type="match status" value="1"/>
</dbReference>
<dbReference type="GO" id="GO:0005524">
    <property type="term" value="F:ATP binding"/>
    <property type="evidence" value="ECO:0007669"/>
    <property type="project" value="UniProtKB-KW"/>
</dbReference>
<evidence type="ECO:0000256" key="3">
    <source>
        <dbReference type="ARBA" id="ARBA00022679"/>
    </source>
</evidence>
<gene>
    <name evidence="10" type="ORF">MNBD_GAMMA24-2348</name>
</gene>
<dbReference type="EC" id="2.7.11.1" evidence="1"/>
<dbReference type="CDD" id="cd14014">
    <property type="entry name" value="STKc_PknB_like"/>
    <property type="match status" value="1"/>
</dbReference>
<keyword evidence="3" id="KW-0808">Transferase</keyword>
<dbReference type="InterPro" id="IPR053235">
    <property type="entry name" value="Ser_Thr_kinase"/>
</dbReference>
<evidence type="ECO:0000256" key="5">
    <source>
        <dbReference type="ARBA" id="ARBA00022777"/>
    </source>
</evidence>
<keyword evidence="6" id="KW-0067">ATP-binding</keyword>
<dbReference type="SUPFAM" id="SSF56112">
    <property type="entry name" value="Protein kinase-like (PK-like)"/>
    <property type="match status" value="1"/>
</dbReference>
<dbReference type="Gene3D" id="1.10.510.10">
    <property type="entry name" value="Transferase(Phosphotransferase) domain 1"/>
    <property type="match status" value="1"/>
</dbReference>
<dbReference type="EMBL" id="UOFZ01000116">
    <property type="protein sequence ID" value="VAX13427.1"/>
    <property type="molecule type" value="Genomic_DNA"/>
</dbReference>
<feature type="domain" description="Protein kinase" evidence="9">
    <location>
        <begin position="17"/>
        <end position="286"/>
    </location>
</feature>
<reference evidence="10" key="1">
    <citation type="submission" date="2018-06" db="EMBL/GenBank/DDBJ databases">
        <authorList>
            <person name="Zhirakovskaya E."/>
        </authorList>
    </citation>
    <scope>NUCLEOTIDE SEQUENCE</scope>
</reference>
<organism evidence="10">
    <name type="scientific">hydrothermal vent metagenome</name>
    <dbReference type="NCBI Taxonomy" id="652676"/>
    <lineage>
        <taxon>unclassified sequences</taxon>
        <taxon>metagenomes</taxon>
        <taxon>ecological metagenomes</taxon>
    </lineage>
</organism>
<proteinExistence type="predicted"/>
<evidence type="ECO:0000256" key="6">
    <source>
        <dbReference type="ARBA" id="ARBA00022840"/>
    </source>
</evidence>
<keyword evidence="5 10" id="KW-0418">Kinase</keyword>
<accession>A0A3B1C9A7</accession>
<comment type="catalytic activity">
    <reaction evidence="7">
        <text>L-threonyl-[protein] + ATP = O-phospho-L-threonyl-[protein] + ADP + H(+)</text>
        <dbReference type="Rhea" id="RHEA:46608"/>
        <dbReference type="Rhea" id="RHEA-COMP:11060"/>
        <dbReference type="Rhea" id="RHEA-COMP:11605"/>
        <dbReference type="ChEBI" id="CHEBI:15378"/>
        <dbReference type="ChEBI" id="CHEBI:30013"/>
        <dbReference type="ChEBI" id="CHEBI:30616"/>
        <dbReference type="ChEBI" id="CHEBI:61977"/>
        <dbReference type="ChEBI" id="CHEBI:456216"/>
        <dbReference type="EC" id="2.7.11.1"/>
    </reaction>
</comment>
<evidence type="ECO:0000259" key="9">
    <source>
        <dbReference type="PROSITE" id="PS50011"/>
    </source>
</evidence>
<evidence type="ECO:0000256" key="4">
    <source>
        <dbReference type="ARBA" id="ARBA00022741"/>
    </source>
</evidence>
<evidence type="ECO:0000313" key="10">
    <source>
        <dbReference type="EMBL" id="VAX13427.1"/>
    </source>
</evidence>
<dbReference type="PANTHER" id="PTHR24361:SF433">
    <property type="entry name" value="PROTEIN KINASE DOMAIN-CONTAINING PROTEIN"/>
    <property type="match status" value="1"/>
</dbReference>
<dbReference type="AlphaFoldDB" id="A0A3B1C9A7"/>
<protein>
    <recommendedName>
        <fullName evidence="1">non-specific serine/threonine protein kinase</fullName>
        <ecNumber evidence="1">2.7.11.1</ecNumber>
    </recommendedName>
</protein>
<comment type="catalytic activity">
    <reaction evidence="8">
        <text>L-seryl-[protein] + ATP = O-phospho-L-seryl-[protein] + ADP + H(+)</text>
        <dbReference type="Rhea" id="RHEA:17989"/>
        <dbReference type="Rhea" id="RHEA-COMP:9863"/>
        <dbReference type="Rhea" id="RHEA-COMP:11604"/>
        <dbReference type="ChEBI" id="CHEBI:15378"/>
        <dbReference type="ChEBI" id="CHEBI:29999"/>
        <dbReference type="ChEBI" id="CHEBI:30616"/>
        <dbReference type="ChEBI" id="CHEBI:83421"/>
        <dbReference type="ChEBI" id="CHEBI:456216"/>
        <dbReference type="EC" id="2.7.11.1"/>
    </reaction>
</comment>
<keyword evidence="4" id="KW-0547">Nucleotide-binding</keyword>
<dbReference type="GO" id="GO:0004674">
    <property type="term" value="F:protein serine/threonine kinase activity"/>
    <property type="evidence" value="ECO:0007669"/>
    <property type="project" value="UniProtKB-KW"/>
</dbReference>
<dbReference type="SMART" id="SM00220">
    <property type="entry name" value="S_TKc"/>
    <property type="match status" value="1"/>
</dbReference>
<keyword evidence="2 10" id="KW-0723">Serine/threonine-protein kinase</keyword>
<dbReference type="GO" id="GO:0005737">
    <property type="term" value="C:cytoplasm"/>
    <property type="evidence" value="ECO:0007669"/>
    <property type="project" value="TreeGrafter"/>
</dbReference>